<evidence type="ECO:0000313" key="4">
    <source>
        <dbReference type="Proteomes" id="UP000799424"/>
    </source>
</evidence>
<gene>
    <name evidence="3" type="ORF">CC86DRAFT_354227</name>
</gene>
<dbReference type="InterPro" id="IPR040079">
    <property type="entry name" value="Glutathione_S-Trfase"/>
</dbReference>
<dbReference type="SFLD" id="SFLDG01200">
    <property type="entry name" value="SUF1.1"/>
    <property type="match status" value="1"/>
</dbReference>
<sequence length="259" mass="29623">MNTSNPAKLVIHRGSDRPGRYVWSPFVTKVEFRHRLSGLSYTCGAGGPIGGPKGKIPWVELSVPEHEPEVLADSSLIATSLIAKDLMYDMNARLSARDRGYDLAIRAMLEEKLFYYNIHERWLGNFYIMRDYTMAKMQFPQRAIFGYLAFRGIVRRLHDQGTSRFSDNEIHSFRRNIWESVNAFLDNSRQSAGSDECFWVLGGDQPSEADATVYGFIVSTLIADAGPISKQLVKTEFPTVVEYATRIHCRYFPDYEVWK</sequence>
<dbReference type="EMBL" id="MU006230">
    <property type="protein sequence ID" value="KAF2824296.1"/>
    <property type="molecule type" value="Genomic_DNA"/>
</dbReference>
<dbReference type="Proteomes" id="UP000799424">
    <property type="component" value="Unassembled WGS sequence"/>
</dbReference>
<dbReference type="InterPro" id="IPR050931">
    <property type="entry name" value="Mito_Protein_Transport_Metaxin"/>
</dbReference>
<dbReference type="InterPro" id="IPR026928">
    <property type="entry name" value="FAX/IsoI-like"/>
</dbReference>
<name>A0A6A6ZU03_9PLEO</name>
<feature type="domain" description="Thioredoxin-like fold" evidence="2">
    <location>
        <begin position="25"/>
        <end position="123"/>
    </location>
</feature>
<evidence type="ECO:0000259" key="2">
    <source>
        <dbReference type="Pfam" id="PF17172"/>
    </source>
</evidence>
<dbReference type="InterPro" id="IPR012336">
    <property type="entry name" value="Thioredoxin-like_fold"/>
</dbReference>
<dbReference type="GO" id="GO:0005737">
    <property type="term" value="C:cytoplasm"/>
    <property type="evidence" value="ECO:0007669"/>
    <property type="project" value="TreeGrafter"/>
</dbReference>
<dbReference type="AlphaFoldDB" id="A0A6A6ZU03"/>
<protein>
    <recommendedName>
        <fullName evidence="2">Thioredoxin-like fold domain-containing protein</fullName>
    </recommendedName>
</protein>
<comment type="similarity">
    <text evidence="1">Belongs to the FAX family.</text>
</comment>
<dbReference type="Pfam" id="PF17172">
    <property type="entry name" value="GST_N_4"/>
    <property type="match status" value="1"/>
</dbReference>
<dbReference type="SFLD" id="SFLDG01180">
    <property type="entry name" value="SUF1"/>
    <property type="match status" value="1"/>
</dbReference>
<dbReference type="SFLD" id="SFLDS00019">
    <property type="entry name" value="Glutathione_Transferase_(cytos"/>
    <property type="match status" value="1"/>
</dbReference>
<evidence type="ECO:0000313" key="3">
    <source>
        <dbReference type="EMBL" id="KAF2824296.1"/>
    </source>
</evidence>
<keyword evidence="4" id="KW-1185">Reference proteome</keyword>
<reference evidence="3" key="1">
    <citation type="journal article" date="2020" name="Stud. Mycol.">
        <title>101 Dothideomycetes genomes: a test case for predicting lifestyles and emergence of pathogens.</title>
        <authorList>
            <person name="Haridas S."/>
            <person name="Albert R."/>
            <person name="Binder M."/>
            <person name="Bloem J."/>
            <person name="Labutti K."/>
            <person name="Salamov A."/>
            <person name="Andreopoulos B."/>
            <person name="Baker S."/>
            <person name="Barry K."/>
            <person name="Bills G."/>
            <person name="Bluhm B."/>
            <person name="Cannon C."/>
            <person name="Castanera R."/>
            <person name="Culley D."/>
            <person name="Daum C."/>
            <person name="Ezra D."/>
            <person name="Gonzalez J."/>
            <person name="Henrissat B."/>
            <person name="Kuo A."/>
            <person name="Liang C."/>
            <person name="Lipzen A."/>
            <person name="Lutzoni F."/>
            <person name="Magnuson J."/>
            <person name="Mondo S."/>
            <person name="Nolan M."/>
            <person name="Ohm R."/>
            <person name="Pangilinan J."/>
            <person name="Park H.-J."/>
            <person name="Ramirez L."/>
            <person name="Alfaro M."/>
            <person name="Sun H."/>
            <person name="Tritt A."/>
            <person name="Yoshinaga Y."/>
            <person name="Zwiers L.-H."/>
            <person name="Turgeon B."/>
            <person name="Goodwin S."/>
            <person name="Spatafora J."/>
            <person name="Crous P."/>
            <person name="Grigoriev I."/>
        </authorList>
    </citation>
    <scope>NUCLEOTIDE SEQUENCE</scope>
    <source>
        <strain evidence="3">CBS 113818</strain>
    </source>
</reference>
<dbReference type="PANTHER" id="PTHR12289:SF41">
    <property type="entry name" value="FAILED AXON CONNECTIONS-RELATED"/>
    <property type="match status" value="1"/>
</dbReference>
<organism evidence="3 4">
    <name type="scientific">Ophiobolus disseminans</name>
    <dbReference type="NCBI Taxonomy" id="1469910"/>
    <lineage>
        <taxon>Eukaryota</taxon>
        <taxon>Fungi</taxon>
        <taxon>Dikarya</taxon>
        <taxon>Ascomycota</taxon>
        <taxon>Pezizomycotina</taxon>
        <taxon>Dothideomycetes</taxon>
        <taxon>Pleosporomycetidae</taxon>
        <taxon>Pleosporales</taxon>
        <taxon>Pleosporineae</taxon>
        <taxon>Phaeosphaeriaceae</taxon>
        <taxon>Ophiobolus</taxon>
    </lineage>
</organism>
<dbReference type="PANTHER" id="PTHR12289">
    <property type="entry name" value="METAXIN RELATED"/>
    <property type="match status" value="1"/>
</dbReference>
<accession>A0A6A6ZU03</accession>
<proteinExistence type="inferred from homology"/>
<dbReference type="OrthoDB" id="5809458at2759"/>
<evidence type="ECO:0000256" key="1">
    <source>
        <dbReference type="ARBA" id="ARBA00006475"/>
    </source>
</evidence>